<dbReference type="InterPro" id="IPR016084">
    <property type="entry name" value="Haem_Oase-like_multi-hlx"/>
</dbReference>
<sequence length="225" mass="24482">MNEFTAFRTIGTTAIQQRVDPGALRQYLRAHTAEVHGRLDARFGDFSGSQIIQSYHRFIRMNLLAHHGVAAFFEIVGAAETVPDAAEAALKQAIETGLNHLEDDCAAMQLDCPPARGFALAPCGTSEMAGLAYVLEGSRLGARFIYRRLEKSGLVGKHEGEVSSSYLRSTFDGEDRQPGAFDIIGGMEEAVIEEQALRAALATFALFERSLDRVVAHEGGKEPVQ</sequence>
<evidence type="ECO:0000313" key="1">
    <source>
        <dbReference type="EMBL" id="WAP70882.1"/>
    </source>
</evidence>
<dbReference type="SUPFAM" id="SSF48613">
    <property type="entry name" value="Heme oxygenase-like"/>
    <property type="match status" value="1"/>
</dbReference>
<name>A0ABY7C474_9HYPH</name>
<keyword evidence="2" id="KW-1185">Reference proteome</keyword>
<reference evidence="1" key="1">
    <citation type="submission" date="2022-12" db="EMBL/GenBank/DDBJ databases">
        <title>Jiella pelagia sp. nov., isolated from phosphonate enriched culture of Northwest Pacific surface seawater.</title>
        <authorList>
            <person name="Shin D.Y."/>
            <person name="Hwang C.Y."/>
        </authorList>
    </citation>
    <scope>NUCLEOTIDE SEQUENCE</scope>
    <source>
        <strain evidence="1">HL-NP1</strain>
    </source>
</reference>
<dbReference type="RefSeq" id="WP_268883419.1">
    <property type="nucleotide sequence ID" value="NZ_CP114029.1"/>
</dbReference>
<evidence type="ECO:0000313" key="2">
    <source>
        <dbReference type="Proteomes" id="UP001164020"/>
    </source>
</evidence>
<dbReference type="Proteomes" id="UP001164020">
    <property type="component" value="Chromosome"/>
</dbReference>
<accession>A0ABY7C474</accession>
<gene>
    <name evidence="1" type="ORF">OH818_13380</name>
</gene>
<protein>
    <submittedName>
        <fullName evidence="1">Biliverdin-producing heme oxygenase</fullName>
    </submittedName>
</protein>
<dbReference type="CDD" id="cd19166">
    <property type="entry name" value="HemeO-bac"/>
    <property type="match status" value="1"/>
</dbReference>
<dbReference type="EMBL" id="CP114029">
    <property type="protein sequence ID" value="WAP70882.1"/>
    <property type="molecule type" value="Genomic_DNA"/>
</dbReference>
<organism evidence="1 2">
    <name type="scientific">Jiella pelagia</name>
    <dbReference type="NCBI Taxonomy" id="2986949"/>
    <lineage>
        <taxon>Bacteria</taxon>
        <taxon>Pseudomonadati</taxon>
        <taxon>Pseudomonadota</taxon>
        <taxon>Alphaproteobacteria</taxon>
        <taxon>Hyphomicrobiales</taxon>
        <taxon>Aurantimonadaceae</taxon>
        <taxon>Jiella</taxon>
    </lineage>
</organism>
<dbReference type="Gene3D" id="1.20.910.10">
    <property type="entry name" value="Heme oxygenase-like"/>
    <property type="match status" value="1"/>
</dbReference>
<proteinExistence type="predicted"/>